<feature type="binding site" evidence="6">
    <location>
        <begin position="94"/>
        <end position="97"/>
    </location>
    <ligand>
        <name>(6R)-10-formyltetrahydrofolate</name>
        <dbReference type="ChEBI" id="CHEBI:195366"/>
    </ligand>
</feature>
<evidence type="ECO:0000259" key="7">
    <source>
        <dbReference type="Pfam" id="PF00551"/>
    </source>
</evidence>
<comment type="pathway">
    <text evidence="1 6">Purine metabolism; IMP biosynthesis via de novo pathway; N(2)-formyl-N(1)-(5-phospho-D-ribosyl)glycinamide from N(1)-(5-phospho-D-ribosyl)glycinamide (10-formyl THF route): step 1/1.</text>
</comment>
<keyword evidence="2 6" id="KW-0808">Transferase</keyword>
<dbReference type="PROSITE" id="PS00373">
    <property type="entry name" value="GART"/>
    <property type="match status" value="1"/>
</dbReference>
<feature type="binding site" evidence="6">
    <location>
        <position position="69"/>
    </location>
    <ligand>
        <name>(6R)-10-formyltetrahydrofolate</name>
        <dbReference type="ChEBI" id="CHEBI:195366"/>
    </ligand>
</feature>
<dbReference type="AlphaFoldDB" id="A0A8J6PVR1"/>
<dbReference type="NCBIfam" id="TIGR00639">
    <property type="entry name" value="PurN"/>
    <property type="match status" value="1"/>
</dbReference>
<dbReference type="RefSeq" id="WP_188165195.1">
    <property type="nucleotide sequence ID" value="NZ_JACVVX010000004.1"/>
</dbReference>
<dbReference type="UniPathway" id="UPA00074">
    <property type="reaction ID" value="UER00126"/>
</dbReference>
<evidence type="ECO:0000256" key="4">
    <source>
        <dbReference type="ARBA" id="ARBA00038440"/>
    </source>
</evidence>
<comment type="catalytic activity">
    <reaction evidence="5 6">
        <text>N(1)-(5-phospho-beta-D-ribosyl)glycinamide + (6R)-10-formyltetrahydrofolate = N(2)-formyl-N(1)-(5-phospho-beta-D-ribosyl)glycinamide + (6S)-5,6,7,8-tetrahydrofolate + H(+)</text>
        <dbReference type="Rhea" id="RHEA:15053"/>
        <dbReference type="ChEBI" id="CHEBI:15378"/>
        <dbReference type="ChEBI" id="CHEBI:57453"/>
        <dbReference type="ChEBI" id="CHEBI:143788"/>
        <dbReference type="ChEBI" id="CHEBI:147286"/>
        <dbReference type="ChEBI" id="CHEBI:195366"/>
        <dbReference type="EC" id="2.1.2.2"/>
    </reaction>
</comment>
<gene>
    <name evidence="6" type="primary">purN</name>
    <name evidence="8" type="ORF">ICI42_13930</name>
</gene>
<dbReference type="CDD" id="cd08645">
    <property type="entry name" value="FMT_core_GART"/>
    <property type="match status" value="1"/>
</dbReference>
<name>A0A8J6PVR1_9HYPH</name>
<evidence type="ECO:0000313" key="8">
    <source>
        <dbReference type="EMBL" id="MBD0415756.1"/>
    </source>
</evidence>
<dbReference type="InterPro" id="IPR004607">
    <property type="entry name" value="GART"/>
</dbReference>
<evidence type="ECO:0000256" key="6">
    <source>
        <dbReference type="HAMAP-Rule" id="MF_01930"/>
    </source>
</evidence>
<dbReference type="Pfam" id="PF00551">
    <property type="entry name" value="Formyl_trans_N"/>
    <property type="match status" value="1"/>
</dbReference>
<evidence type="ECO:0000256" key="1">
    <source>
        <dbReference type="ARBA" id="ARBA00005054"/>
    </source>
</evidence>
<evidence type="ECO:0000256" key="3">
    <source>
        <dbReference type="ARBA" id="ARBA00022755"/>
    </source>
</evidence>
<dbReference type="GO" id="GO:0006189">
    <property type="term" value="P:'de novo' IMP biosynthetic process"/>
    <property type="evidence" value="ECO:0007669"/>
    <property type="project" value="UniProtKB-UniRule"/>
</dbReference>
<evidence type="ECO:0000256" key="5">
    <source>
        <dbReference type="ARBA" id="ARBA00047664"/>
    </source>
</evidence>
<feature type="binding site" evidence="6">
    <location>
        <begin position="16"/>
        <end position="18"/>
    </location>
    <ligand>
        <name>N(1)-(5-phospho-beta-D-ribosyl)glycinamide</name>
        <dbReference type="ChEBI" id="CHEBI:143788"/>
    </ligand>
</feature>
<dbReference type="Proteomes" id="UP000643405">
    <property type="component" value="Unassembled WGS sequence"/>
</dbReference>
<dbReference type="EC" id="2.1.2.2" evidence="6"/>
<comment type="caution">
    <text evidence="8">The sequence shown here is derived from an EMBL/GenBank/DDBJ whole genome shotgun (WGS) entry which is preliminary data.</text>
</comment>
<evidence type="ECO:0000256" key="2">
    <source>
        <dbReference type="ARBA" id="ARBA00022679"/>
    </source>
</evidence>
<dbReference type="GO" id="GO:0004644">
    <property type="term" value="F:phosphoribosylglycinamide formyltransferase activity"/>
    <property type="evidence" value="ECO:0007669"/>
    <property type="project" value="UniProtKB-UniRule"/>
</dbReference>
<feature type="domain" description="Formyl transferase N-terminal" evidence="7">
    <location>
        <begin position="6"/>
        <end position="186"/>
    </location>
</feature>
<sequence length="235" mass="25123">MTLARKRVAVLISGRGSNMSALIDAAADPDFPAEIVGVISDKPDALGLGIAASRGLATKSLPRKDYSSKEAHDGAIDAALVAMKADLVVLAGYMRLLTAHFVEKWHGRMINIHPALLPSFKGLDTHRRALEAGVRIHGCTVHFVTAEMDDGPIIAQAAVPVLSDDTEATLTARVLKAEHRIYPLALRLVAEGKAKMEGGRTVYSAFHENEAKAILVSPDPLRDVVDLEGLARITP</sequence>
<feature type="binding site" evidence="6">
    <location>
        <position position="111"/>
    </location>
    <ligand>
        <name>(6R)-10-formyltetrahydrofolate</name>
        <dbReference type="ChEBI" id="CHEBI:195366"/>
    </ligand>
</feature>
<dbReference type="InterPro" id="IPR002376">
    <property type="entry name" value="Formyl_transf_N"/>
</dbReference>
<keyword evidence="9" id="KW-1185">Reference proteome</keyword>
<dbReference type="Gene3D" id="3.40.50.170">
    <property type="entry name" value="Formyl transferase, N-terminal domain"/>
    <property type="match status" value="1"/>
</dbReference>
<dbReference type="SUPFAM" id="SSF53328">
    <property type="entry name" value="Formyltransferase"/>
    <property type="match status" value="1"/>
</dbReference>
<proteinExistence type="inferred from homology"/>
<accession>A0A8J6PVR1</accession>
<reference evidence="8" key="1">
    <citation type="submission" date="2020-09" db="EMBL/GenBank/DDBJ databases">
        <title>Genome seq and assembly of Tianweitania sp.</title>
        <authorList>
            <person name="Chhetri G."/>
        </authorList>
    </citation>
    <scope>NUCLEOTIDE SEQUENCE</scope>
    <source>
        <strain evidence="8">Rool2</strain>
    </source>
</reference>
<dbReference type="PANTHER" id="PTHR43369:SF2">
    <property type="entry name" value="PHOSPHORIBOSYLGLYCINAMIDE FORMYLTRANSFERASE"/>
    <property type="match status" value="1"/>
</dbReference>
<dbReference type="GO" id="GO:0005829">
    <property type="term" value="C:cytosol"/>
    <property type="evidence" value="ECO:0007669"/>
    <property type="project" value="TreeGrafter"/>
</dbReference>
<dbReference type="InterPro" id="IPR001555">
    <property type="entry name" value="GART_AS"/>
</dbReference>
<feature type="site" description="Raises pKa of active site His" evidence="6">
    <location>
        <position position="149"/>
    </location>
</feature>
<dbReference type="PANTHER" id="PTHR43369">
    <property type="entry name" value="PHOSPHORIBOSYLGLYCINAMIDE FORMYLTRANSFERASE"/>
    <property type="match status" value="1"/>
</dbReference>
<dbReference type="HAMAP" id="MF_01930">
    <property type="entry name" value="PurN"/>
    <property type="match status" value="1"/>
</dbReference>
<keyword evidence="3 6" id="KW-0658">Purine biosynthesis</keyword>
<organism evidence="8 9">
    <name type="scientific">Oryzicola mucosus</name>
    <dbReference type="NCBI Taxonomy" id="2767425"/>
    <lineage>
        <taxon>Bacteria</taxon>
        <taxon>Pseudomonadati</taxon>
        <taxon>Pseudomonadota</taxon>
        <taxon>Alphaproteobacteria</taxon>
        <taxon>Hyphomicrobiales</taxon>
        <taxon>Phyllobacteriaceae</taxon>
        <taxon>Oryzicola</taxon>
    </lineage>
</organism>
<dbReference type="InterPro" id="IPR036477">
    <property type="entry name" value="Formyl_transf_N_sf"/>
</dbReference>
<protein>
    <recommendedName>
        <fullName evidence="6">Phosphoribosylglycinamide formyltransferase</fullName>
        <ecNumber evidence="6">2.1.2.2</ecNumber>
    </recommendedName>
    <alternativeName>
        <fullName evidence="6">5'-phosphoribosylglycinamide transformylase</fullName>
    </alternativeName>
    <alternativeName>
        <fullName evidence="6">GAR transformylase</fullName>
        <shortName evidence="6">GART</shortName>
    </alternativeName>
</protein>
<evidence type="ECO:0000313" key="9">
    <source>
        <dbReference type="Proteomes" id="UP000643405"/>
    </source>
</evidence>
<comment type="similarity">
    <text evidence="4 6">Belongs to the GART family.</text>
</comment>
<dbReference type="EMBL" id="JACVVX010000004">
    <property type="protein sequence ID" value="MBD0415756.1"/>
    <property type="molecule type" value="Genomic_DNA"/>
</dbReference>
<feature type="active site" description="Proton donor" evidence="6">
    <location>
        <position position="113"/>
    </location>
</feature>
<comment type="function">
    <text evidence="6">Catalyzes the transfer of a formyl group from 10-formyltetrahydrofolate to 5-phospho-ribosyl-glycinamide (GAR), producing 5-phospho-ribosyl-N-formylglycinamide (FGAR) and tetrahydrofolate.</text>
</comment>